<evidence type="ECO:0000256" key="1">
    <source>
        <dbReference type="ARBA" id="ARBA00006414"/>
    </source>
</evidence>
<dbReference type="InterPro" id="IPR025946">
    <property type="entry name" value="CABIT_dom"/>
</dbReference>
<feature type="domain" description="CABIT" evidence="2">
    <location>
        <begin position="17"/>
        <end position="258"/>
    </location>
</feature>
<comment type="similarity">
    <text evidence="1">Belongs to the themis family.</text>
</comment>
<protein>
    <submittedName>
        <fullName evidence="4">Protein THEMIS3-like</fullName>
    </submittedName>
</protein>
<dbReference type="PANTHER" id="PTHR15215">
    <property type="entry name" value="CABIT DOMAIN-CONTAINING PROTEIN"/>
    <property type="match status" value="1"/>
</dbReference>
<dbReference type="Pfam" id="PF12736">
    <property type="entry name" value="CABIT"/>
    <property type="match status" value="2"/>
</dbReference>
<keyword evidence="3" id="KW-1185">Reference proteome</keyword>
<name>A0ABM2Y5V3_MESAU</name>
<organism evidence="3 4">
    <name type="scientific">Mesocricetus auratus</name>
    <name type="common">Golden hamster</name>
    <dbReference type="NCBI Taxonomy" id="10036"/>
    <lineage>
        <taxon>Eukaryota</taxon>
        <taxon>Metazoa</taxon>
        <taxon>Chordata</taxon>
        <taxon>Craniata</taxon>
        <taxon>Vertebrata</taxon>
        <taxon>Euteleostomi</taxon>
        <taxon>Mammalia</taxon>
        <taxon>Eutheria</taxon>
        <taxon>Euarchontoglires</taxon>
        <taxon>Glires</taxon>
        <taxon>Rodentia</taxon>
        <taxon>Myomorpha</taxon>
        <taxon>Muroidea</taxon>
        <taxon>Cricetidae</taxon>
        <taxon>Cricetinae</taxon>
        <taxon>Mesocricetus</taxon>
    </lineage>
</organism>
<proteinExistence type="inferred from homology"/>
<reference evidence="4" key="1">
    <citation type="submission" date="2025-08" db="UniProtKB">
        <authorList>
            <consortium name="RefSeq"/>
        </authorList>
    </citation>
    <scope>IDENTIFICATION</scope>
    <source>
        <tissue evidence="4">Liver</tissue>
    </source>
</reference>
<feature type="domain" description="CABIT" evidence="2">
    <location>
        <begin position="281"/>
        <end position="541"/>
    </location>
</feature>
<dbReference type="InterPro" id="IPR039671">
    <property type="entry name" value="THEMIS"/>
</dbReference>
<evidence type="ECO:0000259" key="2">
    <source>
        <dbReference type="Pfam" id="PF12736"/>
    </source>
</evidence>
<dbReference type="PANTHER" id="PTHR15215:SF3">
    <property type="entry name" value="PROTEIN THEMIS3"/>
    <property type="match status" value="1"/>
</dbReference>
<evidence type="ECO:0000313" key="3">
    <source>
        <dbReference type="Proteomes" id="UP000886700"/>
    </source>
</evidence>
<dbReference type="Proteomes" id="UP000886700">
    <property type="component" value="Unplaced"/>
</dbReference>
<sequence>MEQTWDSYINSLNQNSLPRQVEVTDGNYFSGSLDNLSFSKGDIITVVDLKPVHVRAEVKDGERVLGVVNIPLEYKGNFQLIADPVSFETVADLVGSVRLPQSPTTHRSPPRFQNLVPISVADGPTKLGSGETLSLIGLEERQGRRLLRCEAPRKDPPLRLLLPMDCRGHFQECQDEQLYSMDAIVRWKLLAGRKRRVRVEAGHRLRLLNPLVPEHFNGHLVLHPYFSVVAHLPGAIQVSIPSDLDIHITEIASLDCKPRLDCKPFTLTTLRQICSMETNRFPVRIKVMSVVLSENKALAKPLKCGQRLTILRAEDVKKFVATEISQGRKGRRFLIPYTYQGLVLRRGRYFYAVSDVAAAMPQGQLCFRSSRGYTSCLEPLASFAANESFLALKKSVMSAEIHGELHRVEVLKCLNIATKAHVKLPLFAEGDFRELFDDAGPGTLQELCQVTKLPCHIRVVSPDLSLARDPLYGTEELRIENIVVEQCLIAKDEVSPEDVDASVDIYRDWPETTFEIPVDKSSCEVLVTEERSWTADVGKERCTSLQSIQEITEEESLAFSNCLVTPRPPPPLPKPRSLT</sequence>
<accession>A0ABM2Y5V3</accession>
<evidence type="ECO:0000313" key="4">
    <source>
        <dbReference type="RefSeq" id="XP_040608841.1"/>
    </source>
</evidence>
<dbReference type="RefSeq" id="XP_040608841.1">
    <property type="nucleotide sequence ID" value="XM_040752907.1"/>
</dbReference>
<gene>
    <name evidence="4" type="primary">LOC101824203</name>
</gene>
<dbReference type="GeneID" id="101824203"/>